<dbReference type="VEuPathDB" id="PlasmoDB:PCYB_123820"/>
<evidence type="ECO:0000256" key="1">
    <source>
        <dbReference type="SAM" id="Phobius"/>
    </source>
</evidence>
<keyword evidence="1" id="KW-1133">Transmembrane helix</keyword>
<keyword evidence="1" id="KW-0812">Transmembrane</keyword>
<dbReference type="PhylomeDB" id="K6UE66"/>
<dbReference type="eggNOG" id="ENOG502QVXD">
    <property type="taxonomic scope" value="Eukaryota"/>
</dbReference>
<dbReference type="GeneID" id="14694189"/>
<dbReference type="OrthoDB" id="378328at2759"/>
<feature type="transmembrane region" description="Helical" evidence="1">
    <location>
        <begin position="594"/>
        <end position="611"/>
    </location>
</feature>
<dbReference type="RefSeq" id="XP_004223763.1">
    <property type="nucleotide sequence ID" value="XM_004223715.1"/>
</dbReference>
<keyword evidence="3" id="KW-1185">Reference proteome</keyword>
<accession>K6UE66</accession>
<dbReference type="AlphaFoldDB" id="K6UE66"/>
<dbReference type="EMBL" id="DF157104">
    <property type="protein sequence ID" value="GAB67816.1"/>
    <property type="molecule type" value="Genomic_DNA"/>
</dbReference>
<evidence type="ECO:0000313" key="3">
    <source>
        <dbReference type="Proteomes" id="UP000006319"/>
    </source>
</evidence>
<evidence type="ECO:0000313" key="2">
    <source>
        <dbReference type="EMBL" id="GAB67816.1"/>
    </source>
</evidence>
<keyword evidence="1" id="KW-0472">Membrane</keyword>
<name>K6UE66_PLACD</name>
<gene>
    <name evidence="2" type="ORF">PCYB_123820</name>
</gene>
<protein>
    <submittedName>
        <fullName evidence="2">Uncharacterized protein</fullName>
    </submittedName>
</protein>
<dbReference type="KEGG" id="pcy:PCYB_123820"/>
<sequence>MNSYRKHSASFYVLDAAAYGGDFSALWRDLEFAPTEDIVIISVKNDSRDNHLRTAIKAKLEQRACRNGEHMLYDAHEQYELVDPNFQFEGNSFMLMVRVELRNDIKQVHCKSVQLRYLEENVRFGTTQSRGKRKEYHPTPPDQQNSHDMVRHIYVYPYKGIVQKNEQKKINLNIYVDHMLKTDQVVKGSFILIIRIQKDGKDIKQIFFTCKYSLRNNIVSALLREDLPLVRGLGSSNRTSVKGRSWSSRTTTITTTTTGRTNMSLHSRSRRNSLWSSKFTKRLEETKGRPFLPVNVTKFVLYSFFAIDRYERELLSRVGTPLEGVLPSQEADQPLHLLGLSNVRTDHLVYCSSPAFSFSTSLQGENKKGVHCNLNYNWKKHFFCVQYPQQKYMDENFFLQNGYMQKSKGERQHLEGDILLQVHYLVGQLQNNGKVDRPIYVATILLLWEELLTVLTPPLGTFAKVTQLVRRIHKNPRLRERKKMHSIFRVIVKHSPSVLYKNFFFILLSFLKKLFFYFVRVCLHDFGVSMRGTQIQRGHMRGTQIQRGHMRGTQIQRGHMSGGPFGKYYSPLATPAQVGPPPPSFSLFLRSFHFFYVSFLSYVSTFFLSFLDHQIALDLAHYLLFHA</sequence>
<dbReference type="Proteomes" id="UP000006319">
    <property type="component" value="Chromosome 12"/>
</dbReference>
<proteinExistence type="predicted"/>
<reference evidence="2 3" key="1">
    <citation type="journal article" date="2012" name="Nat. Genet.">
        <title>Plasmodium cynomolgi genome sequences provide insight into Plasmodium vivax and the monkey malaria clade.</title>
        <authorList>
            <person name="Tachibana S."/>
            <person name="Sullivan S.A."/>
            <person name="Kawai S."/>
            <person name="Nakamura S."/>
            <person name="Kim H.R."/>
            <person name="Goto N."/>
            <person name="Arisue N."/>
            <person name="Palacpac N.M.Q."/>
            <person name="Honma H."/>
            <person name="Yagi M."/>
            <person name="Tougan T."/>
            <person name="Katakai Y."/>
            <person name="Kaneko O."/>
            <person name="Mita T."/>
            <person name="Kita K."/>
            <person name="Yasutomi Y."/>
            <person name="Sutton P.L."/>
            <person name="Shakhbatyan R."/>
            <person name="Horii T."/>
            <person name="Yasunaga T."/>
            <person name="Barnwell J.W."/>
            <person name="Escalante A.A."/>
            <person name="Carlton J.M."/>
            <person name="Tanabe K."/>
        </authorList>
    </citation>
    <scope>NUCLEOTIDE SEQUENCE [LARGE SCALE GENOMIC DNA]</scope>
    <source>
        <strain evidence="2 3">B</strain>
    </source>
</reference>
<organism evidence="2 3">
    <name type="scientific">Plasmodium cynomolgi (strain B)</name>
    <dbReference type="NCBI Taxonomy" id="1120755"/>
    <lineage>
        <taxon>Eukaryota</taxon>
        <taxon>Sar</taxon>
        <taxon>Alveolata</taxon>
        <taxon>Apicomplexa</taxon>
        <taxon>Aconoidasida</taxon>
        <taxon>Haemosporida</taxon>
        <taxon>Plasmodiidae</taxon>
        <taxon>Plasmodium</taxon>
        <taxon>Plasmodium (Plasmodium)</taxon>
    </lineage>
</organism>